<dbReference type="RefSeq" id="WP_055659652.1">
    <property type="nucleotide sequence ID" value="NZ_CABIXC010000020.1"/>
</dbReference>
<dbReference type="GO" id="GO:0055085">
    <property type="term" value="P:transmembrane transport"/>
    <property type="evidence" value="ECO:0007669"/>
    <property type="project" value="InterPro"/>
</dbReference>
<feature type="transmembrane region" description="Helical" evidence="7">
    <location>
        <begin position="108"/>
        <end position="132"/>
    </location>
</feature>
<keyword evidence="4 7" id="KW-0812">Transmembrane</keyword>
<protein>
    <submittedName>
        <fullName evidence="9">Binding-protein-dependent transport systems inner membrane component</fullName>
    </submittedName>
    <submittedName>
        <fullName evidence="10">Carbohydrate ABC transporter permease</fullName>
    </submittedName>
</protein>
<evidence type="ECO:0000256" key="4">
    <source>
        <dbReference type="ARBA" id="ARBA00022692"/>
    </source>
</evidence>
<evidence type="ECO:0000256" key="6">
    <source>
        <dbReference type="ARBA" id="ARBA00023136"/>
    </source>
</evidence>
<organism evidence="9 11">
    <name type="scientific">Hungatella hathewayi</name>
    <dbReference type="NCBI Taxonomy" id="154046"/>
    <lineage>
        <taxon>Bacteria</taxon>
        <taxon>Bacillati</taxon>
        <taxon>Bacillota</taxon>
        <taxon>Clostridia</taxon>
        <taxon>Lachnospirales</taxon>
        <taxon>Lachnospiraceae</taxon>
        <taxon>Hungatella</taxon>
    </lineage>
</organism>
<dbReference type="Gene3D" id="1.10.3720.10">
    <property type="entry name" value="MetI-like"/>
    <property type="match status" value="1"/>
</dbReference>
<name>A0A174L8H3_9FIRM</name>
<feature type="transmembrane region" description="Helical" evidence="7">
    <location>
        <begin position="144"/>
        <end position="163"/>
    </location>
</feature>
<dbReference type="EMBL" id="QSSQ01000027">
    <property type="protein sequence ID" value="RGM00072.1"/>
    <property type="molecule type" value="Genomic_DNA"/>
</dbReference>
<proteinExistence type="inferred from homology"/>
<evidence type="ECO:0000256" key="7">
    <source>
        <dbReference type="RuleBase" id="RU363032"/>
    </source>
</evidence>
<feature type="domain" description="ABC transmembrane type-1" evidence="8">
    <location>
        <begin position="73"/>
        <end position="264"/>
    </location>
</feature>
<comment type="similarity">
    <text evidence="7">Belongs to the binding-protein-dependent transport system permease family.</text>
</comment>
<evidence type="ECO:0000313" key="10">
    <source>
        <dbReference type="EMBL" id="RGM00072.1"/>
    </source>
</evidence>
<evidence type="ECO:0000256" key="3">
    <source>
        <dbReference type="ARBA" id="ARBA00022475"/>
    </source>
</evidence>
<dbReference type="CDD" id="cd06261">
    <property type="entry name" value="TM_PBP2"/>
    <property type="match status" value="1"/>
</dbReference>
<comment type="subcellular location">
    <subcellularLocation>
        <location evidence="1 7">Cell membrane</location>
        <topology evidence="1 7">Multi-pass membrane protein</topology>
    </subcellularLocation>
</comment>
<reference evidence="9 11" key="1">
    <citation type="submission" date="2015-09" db="EMBL/GenBank/DDBJ databases">
        <authorList>
            <consortium name="Pathogen Informatics"/>
        </authorList>
    </citation>
    <scope>NUCLEOTIDE SEQUENCE [LARGE SCALE GENOMIC DNA]</scope>
    <source>
        <strain evidence="9 11">2789STDY5608850</strain>
    </source>
</reference>
<dbReference type="EMBL" id="CYZE01000020">
    <property type="protein sequence ID" value="CUP18986.1"/>
    <property type="molecule type" value="Genomic_DNA"/>
</dbReference>
<evidence type="ECO:0000313" key="9">
    <source>
        <dbReference type="EMBL" id="CUP18986.1"/>
    </source>
</evidence>
<dbReference type="GO" id="GO:0005886">
    <property type="term" value="C:plasma membrane"/>
    <property type="evidence" value="ECO:0007669"/>
    <property type="project" value="UniProtKB-SubCell"/>
</dbReference>
<dbReference type="PANTHER" id="PTHR43744:SF6">
    <property type="entry name" value="ABC TRANSPORTER PERMEASE PROTEIN YESQ-RELATED"/>
    <property type="match status" value="1"/>
</dbReference>
<dbReference type="Pfam" id="PF00528">
    <property type="entry name" value="BPD_transp_1"/>
    <property type="match status" value="1"/>
</dbReference>
<dbReference type="PROSITE" id="PS50928">
    <property type="entry name" value="ABC_TM1"/>
    <property type="match status" value="1"/>
</dbReference>
<feature type="transmembrane region" description="Helical" evidence="7">
    <location>
        <begin position="77"/>
        <end position="96"/>
    </location>
</feature>
<dbReference type="Proteomes" id="UP000261257">
    <property type="component" value="Unassembled WGS sequence"/>
</dbReference>
<feature type="transmembrane region" description="Helical" evidence="7">
    <location>
        <begin position="9"/>
        <end position="31"/>
    </location>
</feature>
<evidence type="ECO:0000256" key="1">
    <source>
        <dbReference type="ARBA" id="ARBA00004651"/>
    </source>
</evidence>
<evidence type="ECO:0000256" key="5">
    <source>
        <dbReference type="ARBA" id="ARBA00022989"/>
    </source>
</evidence>
<dbReference type="PANTHER" id="PTHR43744">
    <property type="entry name" value="ABC TRANSPORTER PERMEASE PROTEIN MG189-RELATED-RELATED"/>
    <property type="match status" value="1"/>
</dbReference>
<keyword evidence="3" id="KW-1003">Cell membrane</keyword>
<dbReference type="SUPFAM" id="SSF161098">
    <property type="entry name" value="MetI-like"/>
    <property type="match status" value="1"/>
</dbReference>
<dbReference type="InterPro" id="IPR000515">
    <property type="entry name" value="MetI-like"/>
</dbReference>
<sequence>MSRKKIGTVVYHIIVCGMGIIMIYPLLWMIMSSFKESNTIFSTARSLIPENFILDNYKNGWKGFGKTSFSVFFKNSFFISTVSTLGAVASSAIVAYGFSRCRFRGRKILFAAMLVSMMLPFQVIMIPQYLWFKVLGWTNSFKPLIVPYFFGQGFFIYMIMNFIDGIPRELDEAAKIDGCSYYGVFVRIILPLVVPALITSAVFSFMWRWDDFLSALLYVNKTSMYPVSLALKLFADPSSSSDYGAMFAMATLSIMPAIIIFICLQKYLVEGISTSGLKG</sequence>
<dbReference type="InterPro" id="IPR035906">
    <property type="entry name" value="MetI-like_sf"/>
</dbReference>
<dbReference type="AlphaFoldDB" id="A0A174L8H3"/>
<keyword evidence="6 7" id="KW-0472">Membrane</keyword>
<evidence type="ECO:0000313" key="11">
    <source>
        <dbReference type="Proteomes" id="UP000095651"/>
    </source>
</evidence>
<evidence type="ECO:0000313" key="12">
    <source>
        <dbReference type="Proteomes" id="UP000261257"/>
    </source>
</evidence>
<keyword evidence="2 7" id="KW-0813">Transport</keyword>
<feature type="transmembrane region" description="Helical" evidence="7">
    <location>
        <begin position="184"/>
        <end position="207"/>
    </location>
</feature>
<accession>A0A174L8H3</accession>
<reference evidence="10 12" key="2">
    <citation type="submission" date="2018-08" db="EMBL/GenBank/DDBJ databases">
        <title>A genome reference for cultivated species of the human gut microbiota.</title>
        <authorList>
            <person name="Zou Y."/>
            <person name="Xue W."/>
            <person name="Luo G."/>
        </authorList>
    </citation>
    <scope>NUCLEOTIDE SEQUENCE [LARGE SCALE GENOMIC DNA]</scope>
    <source>
        <strain evidence="10 12">TF05-11AC</strain>
    </source>
</reference>
<feature type="transmembrane region" description="Helical" evidence="7">
    <location>
        <begin position="243"/>
        <end position="264"/>
    </location>
</feature>
<gene>
    <name evidence="9" type="primary">malG_9</name>
    <name evidence="10" type="ORF">DXC39_21375</name>
    <name evidence="9" type="ORF">ERS852407_05249</name>
</gene>
<evidence type="ECO:0000256" key="2">
    <source>
        <dbReference type="ARBA" id="ARBA00022448"/>
    </source>
</evidence>
<evidence type="ECO:0000259" key="8">
    <source>
        <dbReference type="PROSITE" id="PS50928"/>
    </source>
</evidence>
<dbReference type="Proteomes" id="UP000095651">
    <property type="component" value="Unassembled WGS sequence"/>
</dbReference>
<keyword evidence="5 7" id="KW-1133">Transmembrane helix</keyword>